<sequence>MSSQFGYYQQDTDEDTSTRCVLDVVCIEDPNERKNRFQVIQKEYEAILVQAENLMKEKASDVKDVLSLFTKITRRIKDSREKLKNLKTRLRVCKNTFSTSFEKAENISRAYLITKESVKLMRKISFTVDSSRTITEAVNNKNYLQAALVIHRVNYCLNNDLTQFDALINVRLDMENHISKLYASIVHELMAVLFNYSFPMQGPRLQVLFQKFYKFPDAQKSVHDSWRRQPDENIQELVETLRILRKLRCGLLLIVKSFDGQLIKMLEDVVTRTHTLILENMALSKTQAHVAKYDKNAFFVLLSNVFQHIDCVHQKSVILVKCFDLNFENYDGDADELNAEESSKINSKMLEETIHNSIQINMKLLLKSYLDFDHFTEFSQINDQVTISPRALHQVFSLRQRLAATYSRGTLYKFESNKSVRSEFVTKYGLKFLLQESCMANVCTPSVKYFKNAYLPLQNFVYIIGNYYFDNGLVDPLKQFIVSYFCDHYYPYMSMRVKNFVDFNFSGHVDTYRLSQGQKCGTKPTFKLFNDCKRSHTYILKHLQYFPDHSHDFIVEFCQVFHAVKRVLSSTFDQITVNDDVTLVSCQVYNTIPSSLKEKLYCFYEEKELNVKNCELMNFLANLEEMLASSLLTIRILCSHIMTNHNFEILLDILDGWRFMPGAIQELVDTINSLSFTSDETGQETPGVWFQTYIKNITGAQFEKATKQLEGLLEDTEGVFNKYFAIVYFEIRFHIIYHLQSLFRTEKASYDIVDPNMHLLLEYLQYTKEILRKKLCIKAYNFIFLSVHTFICEYILVMAKTDFIKDRIPYIQRCLGVLHIEELFNTQDNVPNQLLDHLTMSFDQIINDIYVSGPKFSYSIYAKLLTILKDTSLTVDSFDLKMKDLQKYINQHS</sequence>
<proteinExistence type="inferred from homology"/>
<evidence type="ECO:0000313" key="4">
    <source>
        <dbReference type="Proteomes" id="UP000031668"/>
    </source>
</evidence>
<gene>
    <name evidence="3" type="ORF">RF11_04870</name>
</gene>
<accession>A0A0C2MPR3</accession>
<keyword evidence="2" id="KW-0175">Coiled coil</keyword>
<dbReference type="InterPro" id="IPR039682">
    <property type="entry name" value="Sec8/EXOC4"/>
</dbReference>
<dbReference type="OMA" id="MECKQTI"/>
<keyword evidence="4" id="KW-1185">Reference proteome</keyword>
<dbReference type="GO" id="GO:0015031">
    <property type="term" value="P:protein transport"/>
    <property type="evidence" value="ECO:0007669"/>
    <property type="project" value="UniProtKB-KW"/>
</dbReference>
<dbReference type="GO" id="GO:0000145">
    <property type="term" value="C:exocyst"/>
    <property type="evidence" value="ECO:0007669"/>
    <property type="project" value="UniProtKB-UniRule"/>
</dbReference>
<feature type="coiled-coil region" evidence="2">
    <location>
        <begin position="69"/>
        <end position="96"/>
    </location>
</feature>
<keyword evidence="1" id="KW-0653">Protein transport</keyword>
<dbReference type="GO" id="GO:0006612">
    <property type="term" value="P:protein targeting to membrane"/>
    <property type="evidence" value="ECO:0007669"/>
    <property type="project" value="UniProtKB-UniRule"/>
</dbReference>
<keyword evidence="1" id="KW-0268">Exocytosis</keyword>
<evidence type="ECO:0000313" key="3">
    <source>
        <dbReference type="EMBL" id="KII69216.1"/>
    </source>
</evidence>
<comment type="similarity">
    <text evidence="1">Belongs to the SEC8 family.</text>
</comment>
<evidence type="ECO:0000256" key="2">
    <source>
        <dbReference type="SAM" id="Coils"/>
    </source>
</evidence>
<dbReference type="PANTHER" id="PTHR14146">
    <property type="entry name" value="EXOCYST COMPLEX COMPONENT 4"/>
    <property type="match status" value="1"/>
</dbReference>
<dbReference type="AlphaFoldDB" id="A0A0C2MPR3"/>
<evidence type="ECO:0000256" key="1">
    <source>
        <dbReference type="RuleBase" id="RU367079"/>
    </source>
</evidence>
<comment type="caution">
    <text evidence="3">The sequence shown here is derived from an EMBL/GenBank/DDBJ whole genome shotgun (WGS) entry which is preliminary data.</text>
</comment>
<dbReference type="GO" id="GO:0090522">
    <property type="term" value="P:vesicle tethering involved in exocytosis"/>
    <property type="evidence" value="ECO:0007669"/>
    <property type="project" value="UniProtKB-UniRule"/>
</dbReference>
<organism evidence="3 4">
    <name type="scientific">Thelohanellus kitauei</name>
    <name type="common">Myxosporean</name>
    <dbReference type="NCBI Taxonomy" id="669202"/>
    <lineage>
        <taxon>Eukaryota</taxon>
        <taxon>Metazoa</taxon>
        <taxon>Cnidaria</taxon>
        <taxon>Myxozoa</taxon>
        <taxon>Myxosporea</taxon>
        <taxon>Bivalvulida</taxon>
        <taxon>Platysporina</taxon>
        <taxon>Myxobolidae</taxon>
        <taxon>Thelohanellus</taxon>
    </lineage>
</organism>
<dbReference type="PANTHER" id="PTHR14146:SF0">
    <property type="entry name" value="EXOCYST COMPLEX COMPONENT 4"/>
    <property type="match status" value="1"/>
</dbReference>
<reference evidence="3 4" key="1">
    <citation type="journal article" date="2014" name="Genome Biol. Evol.">
        <title>The genome of the myxosporean Thelohanellus kitauei shows adaptations to nutrient acquisition within its fish host.</title>
        <authorList>
            <person name="Yang Y."/>
            <person name="Xiong J."/>
            <person name="Zhou Z."/>
            <person name="Huo F."/>
            <person name="Miao W."/>
            <person name="Ran C."/>
            <person name="Liu Y."/>
            <person name="Zhang J."/>
            <person name="Feng J."/>
            <person name="Wang M."/>
            <person name="Wang M."/>
            <person name="Wang L."/>
            <person name="Yao B."/>
        </authorList>
    </citation>
    <scope>NUCLEOTIDE SEQUENCE [LARGE SCALE GENOMIC DNA]</scope>
    <source>
        <strain evidence="3">Wuqing</strain>
    </source>
</reference>
<dbReference type="EMBL" id="JWZT01002518">
    <property type="protein sequence ID" value="KII69216.1"/>
    <property type="molecule type" value="Genomic_DNA"/>
</dbReference>
<dbReference type="Proteomes" id="UP000031668">
    <property type="component" value="Unassembled WGS sequence"/>
</dbReference>
<dbReference type="GO" id="GO:0006893">
    <property type="term" value="P:Golgi to plasma membrane transport"/>
    <property type="evidence" value="ECO:0007669"/>
    <property type="project" value="TreeGrafter"/>
</dbReference>
<protein>
    <recommendedName>
        <fullName evidence="1">Exocyst complex component Sec8</fullName>
    </recommendedName>
</protein>
<keyword evidence="1" id="KW-0813">Transport</keyword>
<comment type="function">
    <text evidence="1">Component of the exocyst complex involved in the docking of exocytic vesicles with fusion sites on the plasma membrane.</text>
</comment>
<name>A0A0C2MPR3_THEKT</name>
<dbReference type="OrthoDB" id="272977at2759"/>